<dbReference type="PANTHER" id="PTHR21198:SF7">
    <property type="entry name" value="ASPARTATE-GLUTAMATE RACEMASE FAMILY"/>
    <property type="match status" value="1"/>
</dbReference>
<dbReference type="EMBL" id="DXAN01000017">
    <property type="protein sequence ID" value="HJA08548.1"/>
    <property type="molecule type" value="Genomic_DNA"/>
</dbReference>
<reference evidence="2" key="1">
    <citation type="journal article" date="2021" name="PeerJ">
        <title>Extensive microbial diversity within the chicken gut microbiome revealed by metagenomics and culture.</title>
        <authorList>
            <person name="Gilroy R."/>
            <person name="Ravi A."/>
            <person name="Getino M."/>
            <person name="Pursley I."/>
            <person name="Horton D.L."/>
            <person name="Alikhan N.F."/>
            <person name="Baker D."/>
            <person name="Gharbi K."/>
            <person name="Hall N."/>
            <person name="Watson M."/>
            <person name="Adriaenssens E.M."/>
            <person name="Foster-Nyarko E."/>
            <person name="Jarju S."/>
            <person name="Secka A."/>
            <person name="Antonio M."/>
            <person name="Oren A."/>
            <person name="Chaudhuri R.R."/>
            <person name="La Ragione R."/>
            <person name="Hildebrand F."/>
            <person name="Pallen M.J."/>
        </authorList>
    </citation>
    <scope>NUCLEOTIDE SEQUENCE</scope>
    <source>
        <strain evidence="2">CHK186-16707</strain>
    </source>
</reference>
<dbReference type="InterPro" id="IPR001920">
    <property type="entry name" value="Asp/Glu_race"/>
</dbReference>
<comment type="caution">
    <text evidence="2">The sequence shown here is derived from an EMBL/GenBank/DDBJ whole genome shotgun (WGS) entry which is preliminary data.</text>
</comment>
<keyword evidence="1" id="KW-0413">Isomerase</keyword>
<dbReference type="PANTHER" id="PTHR21198">
    <property type="entry name" value="GLUTAMATE RACEMASE"/>
    <property type="match status" value="1"/>
</dbReference>
<accession>A0A9D2HCD5</accession>
<proteinExistence type="predicted"/>
<dbReference type="GO" id="GO:0047661">
    <property type="term" value="F:amino-acid racemase activity"/>
    <property type="evidence" value="ECO:0007669"/>
    <property type="project" value="InterPro"/>
</dbReference>
<reference evidence="2" key="2">
    <citation type="submission" date="2021-04" db="EMBL/GenBank/DDBJ databases">
        <authorList>
            <person name="Gilroy R."/>
        </authorList>
    </citation>
    <scope>NUCLEOTIDE SEQUENCE</scope>
    <source>
        <strain evidence="2">CHK186-16707</strain>
    </source>
</reference>
<evidence type="ECO:0000256" key="1">
    <source>
        <dbReference type="ARBA" id="ARBA00023235"/>
    </source>
</evidence>
<name>A0A9D2HCD5_9BACT</name>
<dbReference type="InterPro" id="IPR015942">
    <property type="entry name" value="Asp/Glu/hydantoin_racemase"/>
</dbReference>
<dbReference type="AlphaFoldDB" id="A0A9D2HCD5"/>
<dbReference type="InterPro" id="IPR018187">
    <property type="entry name" value="Asp/Glu_racemase_AS_1"/>
</dbReference>
<protein>
    <submittedName>
        <fullName evidence="2">Aspartate/glutamate racemase family protein</fullName>
    </submittedName>
</protein>
<dbReference type="SUPFAM" id="SSF53681">
    <property type="entry name" value="Aspartate/glutamate racemase"/>
    <property type="match status" value="2"/>
</dbReference>
<dbReference type="Pfam" id="PF01177">
    <property type="entry name" value="Asp_Glu_race"/>
    <property type="match status" value="1"/>
</dbReference>
<sequence>MSQNREIIGIVGGVGPYAGLDLMQKVFDQTMAGTDQDYPSVIHMSFSADIAPRPEFLLGASEVNPGPALGRIMARLARAGATLLAMPCNTAHAAPILDAALRELDDSLRSVPPSTAHVRFLSLLDAVTDALRDRLPSTGGGRPVGLLSTRATFETGLYQRCLEPAGYIPLFPDGMGRELVQSAINNPDFGIKTHARPVTPQARNILLDAARDLADRGAEAILLACTEIPLALPEPRLFGLPVLDSTLILARALVRAVAPERLKPWPE</sequence>
<organism evidence="2 3">
    <name type="scientific">Candidatus Mailhella merdigallinarum</name>
    <dbReference type="NCBI Taxonomy" id="2838658"/>
    <lineage>
        <taxon>Bacteria</taxon>
        <taxon>Pseudomonadati</taxon>
        <taxon>Thermodesulfobacteriota</taxon>
        <taxon>Desulfovibrionia</taxon>
        <taxon>Desulfovibrionales</taxon>
        <taxon>Desulfovibrionaceae</taxon>
        <taxon>Mailhella</taxon>
    </lineage>
</organism>
<dbReference type="Gene3D" id="3.40.50.1860">
    <property type="match status" value="2"/>
</dbReference>
<evidence type="ECO:0000313" key="2">
    <source>
        <dbReference type="EMBL" id="HJA08548.1"/>
    </source>
</evidence>
<evidence type="ECO:0000313" key="3">
    <source>
        <dbReference type="Proteomes" id="UP000824225"/>
    </source>
</evidence>
<dbReference type="Proteomes" id="UP000824225">
    <property type="component" value="Unassembled WGS sequence"/>
</dbReference>
<dbReference type="PROSITE" id="PS00923">
    <property type="entry name" value="ASP_GLU_RACEMASE_1"/>
    <property type="match status" value="1"/>
</dbReference>
<gene>
    <name evidence="2" type="ORF">H9962_05095</name>
</gene>